<keyword evidence="4" id="KW-1185">Reference proteome</keyword>
<proteinExistence type="predicted"/>
<dbReference type="PANTHER" id="PTHR31672">
    <property type="entry name" value="BNACNNG10540D PROTEIN"/>
    <property type="match status" value="1"/>
</dbReference>
<dbReference type="InterPro" id="IPR050796">
    <property type="entry name" value="SCF_F-box_component"/>
</dbReference>
<accession>A0ABD3KNS9</accession>
<gene>
    <name evidence="3" type="ORF">ACJRO7_020190</name>
</gene>
<dbReference type="InterPro" id="IPR013187">
    <property type="entry name" value="F-box-assoc_dom_typ3"/>
</dbReference>
<protein>
    <recommendedName>
        <fullName evidence="2">F-box associated beta-propeller type 3 domain-containing protein</fullName>
    </recommendedName>
</protein>
<evidence type="ECO:0000313" key="4">
    <source>
        <dbReference type="Proteomes" id="UP001634007"/>
    </source>
</evidence>
<organism evidence="3 4">
    <name type="scientific">Eucalyptus globulus</name>
    <name type="common">Tasmanian blue gum</name>
    <dbReference type="NCBI Taxonomy" id="34317"/>
    <lineage>
        <taxon>Eukaryota</taxon>
        <taxon>Viridiplantae</taxon>
        <taxon>Streptophyta</taxon>
        <taxon>Embryophyta</taxon>
        <taxon>Tracheophyta</taxon>
        <taxon>Spermatophyta</taxon>
        <taxon>Magnoliopsida</taxon>
        <taxon>eudicotyledons</taxon>
        <taxon>Gunneridae</taxon>
        <taxon>Pentapetalae</taxon>
        <taxon>rosids</taxon>
        <taxon>malvids</taxon>
        <taxon>Myrtales</taxon>
        <taxon>Myrtaceae</taxon>
        <taxon>Myrtoideae</taxon>
        <taxon>Eucalypteae</taxon>
        <taxon>Eucalyptus</taxon>
    </lineage>
</organism>
<evidence type="ECO:0000256" key="1">
    <source>
        <dbReference type="SAM" id="MobiDB-lite"/>
    </source>
</evidence>
<comment type="caution">
    <text evidence="3">The sequence shown here is derived from an EMBL/GenBank/DDBJ whole genome shotgun (WGS) entry which is preliminary data.</text>
</comment>
<dbReference type="EMBL" id="JBJKBG010000005">
    <property type="protein sequence ID" value="KAL3738776.1"/>
    <property type="molecule type" value="Genomic_DNA"/>
</dbReference>
<feature type="compositionally biased region" description="Pro residues" evidence="1">
    <location>
        <begin position="1"/>
        <end position="15"/>
    </location>
</feature>
<dbReference type="NCBIfam" id="TIGR01640">
    <property type="entry name" value="F_box_assoc_1"/>
    <property type="match status" value="1"/>
</dbReference>
<dbReference type="PANTHER" id="PTHR31672:SF13">
    <property type="entry name" value="F-BOX PROTEIN CPR30-LIKE"/>
    <property type="match status" value="1"/>
</dbReference>
<dbReference type="Pfam" id="PF08268">
    <property type="entry name" value="FBA_3"/>
    <property type="match status" value="1"/>
</dbReference>
<sequence length="249" mass="27098">MSSIPPPTPPPPPSTSSPSDPRDKIMRVSLLFCGIQAIRGTRAEVLDQGSRSWRDTASVPPRLYLGVPVYAAGSFHFSVASIDANNRGLRILSFDLAKEEFVLTPCPEFQNARLMVLRGALGLVDCSQNESIDVWTMEEEGGGRWTKEYSIPLRVPQVLNTSNRSVEFLGCGGQKMMLRLKGSILSYDPATGKVKYAQRGGASLVRKMGSITLSLLSPAKLWNTDKVVLPLTAVMKMSKGGLSLGERET</sequence>
<name>A0ABD3KNS9_EUCGL</name>
<dbReference type="Proteomes" id="UP001634007">
    <property type="component" value="Unassembled WGS sequence"/>
</dbReference>
<feature type="region of interest" description="Disordered" evidence="1">
    <location>
        <begin position="1"/>
        <end position="22"/>
    </location>
</feature>
<feature type="domain" description="F-box associated beta-propeller type 3" evidence="2">
    <location>
        <begin position="46"/>
        <end position="159"/>
    </location>
</feature>
<evidence type="ECO:0000313" key="3">
    <source>
        <dbReference type="EMBL" id="KAL3738776.1"/>
    </source>
</evidence>
<dbReference type="InterPro" id="IPR017451">
    <property type="entry name" value="F-box-assoc_interact_dom"/>
</dbReference>
<evidence type="ECO:0000259" key="2">
    <source>
        <dbReference type="Pfam" id="PF08268"/>
    </source>
</evidence>
<dbReference type="AlphaFoldDB" id="A0ABD3KNS9"/>
<reference evidence="3 4" key="1">
    <citation type="submission" date="2024-11" db="EMBL/GenBank/DDBJ databases">
        <title>Chromosome-level genome assembly of Eucalyptus globulus Labill. provides insights into its genome evolution.</title>
        <authorList>
            <person name="Li X."/>
        </authorList>
    </citation>
    <scope>NUCLEOTIDE SEQUENCE [LARGE SCALE GENOMIC DNA]</scope>
    <source>
        <strain evidence="3">CL2024</strain>
        <tissue evidence="3">Fresh tender leaves</tissue>
    </source>
</reference>